<dbReference type="EMBL" id="LAZR01028385">
    <property type="protein sequence ID" value="KKL62772.1"/>
    <property type="molecule type" value="Genomic_DNA"/>
</dbReference>
<sequence>MSLRQEQWMDVGIALEKRPRRGVDGLCGLMKRSTSDDRHYDIIEDLLGEDEKRFDGSSFWLNFTPEDHLLRATFAYLMAAMTDAERDSIVEGL</sequence>
<comment type="caution">
    <text evidence="1">The sequence shown here is derived from an EMBL/GenBank/DDBJ whole genome shotgun (WGS) entry which is preliminary data.</text>
</comment>
<reference evidence="1" key="1">
    <citation type="journal article" date="2015" name="Nature">
        <title>Complex archaea that bridge the gap between prokaryotes and eukaryotes.</title>
        <authorList>
            <person name="Spang A."/>
            <person name="Saw J.H."/>
            <person name="Jorgensen S.L."/>
            <person name="Zaremba-Niedzwiedzka K."/>
            <person name="Martijn J."/>
            <person name="Lind A.E."/>
            <person name="van Eijk R."/>
            <person name="Schleper C."/>
            <person name="Guy L."/>
            <person name="Ettema T.J."/>
        </authorList>
    </citation>
    <scope>NUCLEOTIDE SEQUENCE</scope>
</reference>
<proteinExistence type="predicted"/>
<dbReference type="AlphaFoldDB" id="A0A0F9GHZ7"/>
<gene>
    <name evidence="1" type="ORF">LCGC14_2181830</name>
</gene>
<accession>A0A0F9GHZ7</accession>
<name>A0A0F9GHZ7_9ZZZZ</name>
<evidence type="ECO:0000313" key="1">
    <source>
        <dbReference type="EMBL" id="KKL62772.1"/>
    </source>
</evidence>
<organism evidence="1">
    <name type="scientific">marine sediment metagenome</name>
    <dbReference type="NCBI Taxonomy" id="412755"/>
    <lineage>
        <taxon>unclassified sequences</taxon>
        <taxon>metagenomes</taxon>
        <taxon>ecological metagenomes</taxon>
    </lineage>
</organism>
<protein>
    <submittedName>
        <fullName evidence="1">Uncharacterized protein</fullName>
    </submittedName>
</protein>